<feature type="domain" description="EF-hand" evidence="5">
    <location>
        <begin position="179"/>
        <end position="214"/>
    </location>
</feature>
<dbReference type="InterPro" id="IPR018247">
    <property type="entry name" value="EF_Hand_1_Ca_BS"/>
</dbReference>
<evidence type="ECO:0000256" key="4">
    <source>
        <dbReference type="SAM" id="MobiDB-lite"/>
    </source>
</evidence>
<organism evidence="6 7">
    <name type="scientific">Mucor saturninus</name>
    <dbReference type="NCBI Taxonomy" id="64648"/>
    <lineage>
        <taxon>Eukaryota</taxon>
        <taxon>Fungi</taxon>
        <taxon>Fungi incertae sedis</taxon>
        <taxon>Mucoromycota</taxon>
        <taxon>Mucoromycotina</taxon>
        <taxon>Mucoromycetes</taxon>
        <taxon>Mucorales</taxon>
        <taxon>Mucorineae</taxon>
        <taxon>Mucoraceae</taxon>
        <taxon>Mucor</taxon>
    </lineage>
</organism>
<dbReference type="GO" id="GO:0005509">
    <property type="term" value="F:calcium ion binding"/>
    <property type="evidence" value="ECO:0007669"/>
    <property type="project" value="InterPro"/>
</dbReference>
<keyword evidence="7" id="KW-1185">Reference proteome</keyword>
<gene>
    <name evidence="6" type="ORF">INT47_003336</name>
</gene>
<evidence type="ECO:0000313" key="7">
    <source>
        <dbReference type="Proteomes" id="UP000603453"/>
    </source>
</evidence>
<dbReference type="Proteomes" id="UP000603453">
    <property type="component" value="Unassembled WGS sequence"/>
</dbReference>
<accession>A0A8H7V4Z6</accession>
<evidence type="ECO:0000259" key="5">
    <source>
        <dbReference type="PROSITE" id="PS50222"/>
    </source>
</evidence>
<feature type="domain" description="EF-hand" evidence="5">
    <location>
        <begin position="67"/>
        <end position="102"/>
    </location>
</feature>
<dbReference type="FunFam" id="1.10.238.10:FF:000336">
    <property type="entry name" value="HLH domain-containing protein"/>
    <property type="match status" value="1"/>
</dbReference>
<evidence type="ECO:0000256" key="1">
    <source>
        <dbReference type="ARBA" id="ARBA00022723"/>
    </source>
</evidence>
<dbReference type="SUPFAM" id="SSF47473">
    <property type="entry name" value="EF-hand"/>
    <property type="match status" value="1"/>
</dbReference>
<dbReference type="SMART" id="SM00054">
    <property type="entry name" value="EFh"/>
    <property type="match status" value="4"/>
</dbReference>
<evidence type="ECO:0000256" key="3">
    <source>
        <dbReference type="ARBA" id="ARBA00022837"/>
    </source>
</evidence>
<dbReference type="PANTHER" id="PTHR23050">
    <property type="entry name" value="CALCIUM BINDING PROTEIN"/>
    <property type="match status" value="1"/>
</dbReference>
<comment type="caution">
    <text evidence="6">The sequence shown here is derived from an EMBL/GenBank/DDBJ whole genome shotgun (WGS) entry which is preliminary data.</text>
</comment>
<feature type="domain" description="EF-hand" evidence="5">
    <location>
        <begin position="143"/>
        <end position="178"/>
    </location>
</feature>
<dbReference type="Gene3D" id="1.10.238.10">
    <property type="entry name" value="EF-hand"/>
    <property type="match status" value="2"/>
</dbReference>
<keyword evidence="1" id="KW-0479">Metal-binding</keyword>
<evidence type="ECO:0000256" key="2">
    <source>
        <dbReference type="ARBA" id="ARBA00022737"/>
    </source>
</evidence>
<dbReference type="EMBL" id="JAEPRD010000012">
    <property type="protein sequence ID" value="KAG2210351.1"/>
    <property type="molecule type" value="Genomic_DNA"/>
</dbReference>
<dbReference type="Pfam" id="PF13499">
    <property type="entry name" value="EF-hand_7"/>
    <property type="match status" value="2"/>
</dbReference>
<proteinExistence type="predicted"/>
<dbReference type="PROSITE" id="PS00018">
    <property type="entry name" value="EF_HAND_1"/>
    <property type="match status" value="3"/>
</dbReference>
<dbReference type="FunFam" id="1.10.238.10:FF:000001">
    <property type="entry name" value="Calmodulin 1"/>
    <property type="match status" value="1"/>
</dbReference>
<sequence length="215" mass="24875">MKFSFVSLFSKDKSKLRMENSNFKKLQVSDEELESLREAFVLYDTDKNGAINIQEFASIVKSLDIVTDDRNIQELVKEVDSNNDEHIDFDEFVVAMTNLLGTTAEPDTKLRKWRTYPSENKGTTTNKDNKSKEKHYTRKMSTHETDELRLCFEKFDKNGDGQISLEELKEVMKGLGEKLTEGELKDMMSDADTNRDGHIDFQEFKALMPNFNSDK</sequence>
<name>A0A8H7V4Z6_9FUNG</name>
<dbReference type="PROSITE" id="PS50222">
    <property type="entry name" value="EF_HAND_2"/>
    <property type="match status" value="4"/>
</dbReference>
<protein>
    <recommendedName>
        <fullName evidence="5">EF-hand domain-containing protein</fullName>
    </recommendedName>
</protein>
<reference evidence="6" key="1">
    <citation type="submission" date="2020-12" db="EMBL/GenBank/DDBJ databases">
        <title>Metabolic potential, ecology and presence of endohyphal bacteria is reflected in genomic diversity of Mucoromycotina.</title>
        <authorList>
            <person name="Muszewska A."/>
            <person name="Okrasinska A."/>
            <person name="Steczkiewicz K."/>
            <person name="Drgas O."/>
            <person name="Orlowska M."/>
            <person name="Perlinska-Lenart U."/>
            <person name="Aleksandrzak-Piekarczyk T."/>
            <person name="Szatraj K."/>
            <person name="Zielenkiewicz U."/>
            <person name="Pilsyk S."/>
            <person name="Malc E."/>
            <person name="Mieczkowski P."/>
            <person name="Kruszewska J.S."/>
            <person name="Biernat P."/>
            <person name="Pawlowska J."/>
        </authorList>
    </citation>
    <scope>NUCLEOTIDE SEQUENCE</scope>
    <source>
        <strain evidence="6">WA0000017839</strain>
    </source>
</reference>
<dbReference type="CDD" id="cd00051">
    <property type="entry name" value="EFh"/>
    <property type="match status" value="2"/>
</dbReference>
<dbReference type="OrthoDB" id="26525at2759"/>
<keyword evidence="3" id="KW-0106">Calcium</keyword>
<dbReference type="InterPro" id="IPR050145">
    <property type="entry name" value="Centrin_CML-like"/>
</dbReference>
<feature type="compositionally biased region" description="Polar residues" evidence="4">
    <location>
        <begin position="117"/>
        <end position="126"/>
    </location>
</feature>
<feature type="domain" description="EF-hand" evidence="5">
    <location>
        <begin position="31"/>
        <end position="66"/>
    </location>
</feature>
<evidence type="ECO:0000313" key="6">
    <source>
        <dbReference type="EMBL" id="KAG2210351.1"/>
    </source>
</evidence>
<dbReference type="InterPro" id="IPR002048">
    <property type="entry name" value="EF_hand_dom"/>
</dbReference>
<keyword evidence="2" id="KW-0677">Repeat</keyword>
<dbReference type="AlphaFoldDB" id="A0A8H7V4Z6"/>
<feature type="region of interest" description="Disordered" evidence="4">
    <location>
        <begin position="116"/>
        <end position="140"/>
    </location>
</feature>
<dbReference type="InterPro" id="IPR011992">
    <property type="entry name" value="EF-hand-dom_pair"/>
</dbReference>